<dbReference type="GO" id="GO:0043565">
    <property type="term" value="F:sequence-specific DNA binding"/>
    <property type="evidence" value="ECO:0007669"/>
    <property type="project" value="InterPro"/>
</dbReference>
<feature type="domain" description="Insertion element IS150 protein InsJ-like helix-turn-helix" evidence="2">
    <location>
        <begin position="125"/>
        <end position="176"/>
    </location>
</feature>
<accession>A0A806TA68</accession>
<dbReference type="InterPro" id="IPR010921">
    <property type="entry name" value="Trp_repressor/repl_initiator"/>
</dbReference>
<dbReference type="InterPro" id="IPR052057">
    <property type="entry name" value="IS150/IS1296_orfA-like"/>
</dbReference>
<sequence>MKITYSTTTKLRLLSQFQNVNESLKVFADYHNVSAGSLKRWIQQYLTGGLANLERPVHNRRYPKKLKLRAVRDYRNHRLPTKEILLKYDIRGLSQLRNWVILYNNGKEPVRKRVRKMGRKVSYDEKIEIVKWVLKHNHDYKQAAQKFDITYSRAFAWTQKYEQANDWTALKDRRGKTRGRQPADRVMSV</sequence>
<dbReference type="Pfam" id="PF13518">
    <property type="entry name" value="HTH_28"/>
    <property type="match status" value="1"/>
</dbReference>
<gene>
    <name evidence="3" type="ORF">N573_004180</name>
</gene>
<dbReference type="PANTHER" id="PTHR33795:SF1">
    <property type="entry name" value="INSERTION ELEMENT IS150 PROTEIN INSJ"/>
    <property type="match status" value="1"/>
</dbReference>
<evidence type="ECO:0000313" key="4">
    <source>
        <dbReference type="Proteomes" id="UP000016629"/>
    </source>
</evidence>
<evidence type="ECO:0000259" key="2">
    <source>
        <dbReference type="Pfam" id="PF13518"/>
    </source>
</evidence>
<protein>
    <submittedName>
        <fullName evidence="3">Transposase</fullName>
    </submittedName>
</protein>
<proteinExistence type="inferred from homology"/>
<reference evidence="3 4" key="2">
    <citation type="journal article" name="FEMS Microbiol. Lett.">
        <title>Lactobacillus fermentum 3872 genome sequencing reveals plasmid and chromosomal genes potentially involved in a probiotic activity.</title>
        <authorList>
            <person name="Lehri B."/>
            <person name="Seddon A.M."/>
            <person name="Karlyshev A.V."/>
        </authorList>
    </citation>
    <scope>NUCLEOTIDE SEQUENCE [LARGE SCALE GENOMIC DNA]</scope>
    <source>
        <strain evidence="3 4">3872</strain>
    </source>
</reference>
<dbReference type="PANTHER" id="PTHR33795">
    <property type="entry name" value="INSERTION ELEMENT IS150 PROTEIN INSJ"/>
    <property type="match status" value="1"/>
</dbReference>
<evidence type="ECO:0000313" key="3">
    <source>
        <dbReference type="EMBL" id="AKM52236.1"/>
    </source>
</evidence>
<dbReference type="AlphaFoldDB" id="A0A806TA68"/>
<name>A0A806TA68_LIMFE</name>
<organism evidence="3 4">
    <name type="scientific">Limosilactobacillus fermentum 3872</name>
    <dbReference type="NCBI Taxonomy" id="1381124"/>
    <lineage>
        <taxon>Bacteria</taxon>
        <taxon>Bacillati</taxon>
        <taxon>Bacillota</taxon>
        <taxon>Bacilli</taxon>
        <taxon>Lactobacillales</taxon>
        <taxon>Lactobacillaceae</taxon>
        <taxon>Limosilactobacillus</taxon>
    </lineage>
</organism>
<dbReference type="RefSeq" id="WP_048340547.1">
    <property type="nucleotide sequence ID" value="NZ_CP011536.1"/>
</dbReference>
<comment type="similarity">
    <text evidence="1">Belongs to the IS150/IS1296 orfA family.</text>
</comment>
<evidence type="ECO:0000256" key="1">
    <source>
        <dbReference type="ARBA" id="ARBA00038232"/>
    </source>
</evidence>
<dbReference type="InterPro" id="IPR055247">
    <property type="entry name" value="InsJ-like_HTH"/>
</dbReference>
<dbReference type="EMBL" id="CP011536">
    <property type="protein sequence ID" value="AKM52236.1"/>
    <property type="molecule type" value="Genomic_DNA"/>
</dbReference>
<reference evidence="3 4" key="1">
    <citation type="journal article" date="2013" name="Genome Announc.">
        <title>Draft Genome Sequence of Lactobacillus fermentum Strain 3872.</title>
        <authorList>
            <person name="Karlyshev A.V."/>
            <person name="Raju K."/>
            <person name="Abramov V.M."/>
        </authorList>
    </citation>
    <scope>NUCLEOTIDE SEQUENCE [LARGE SCALE GENOMIC DNA]</scope>
    <source>
        <strain evidence="3 4">3872</strain>
    </source>
</reference>
<dbReference type="Proteomes" id="UP000016629">
    <property type="component" value="Chromosome"/>
</dbReference>
<dbReference type="SUPFAM" id="SSF48295">
    <property type="entry name" value="TrpR-like"/>
    <property type="match status" value="2"/>
</dbReference>